<proteinExistence type="predicted"/>
<dbReference type="AlphaFoldDB" id="A0A835HLA4"/>
<organism evidence="1 2">
    <name type="scientific">Coptis chinensis</name>
    <dbReference type="NCBI Taxonomy" id="261450"/>
    <lineage>
        <taxon>Eukaryota</taxon>
        <taxon>Viridiplantae</taxon>
        <taxon>Streptophyta</taxon>
        <taxon>Embryophyta</taxon>
        <taxon>Tracheophyta</taxon>
        <taxon>Spermatophyta</taxon>
        <taxon>Magnoliopsida</taxon>
        <taxon>Ranunculales</taxon>
        <taxon>Ranunculaceae</taxon>
        <taxon>Coptidoideae</taxon>
        <taxon>Coptis</taxon>
    </lineage>
</organism>
<evidence type="ECO:0000313" key="2">
    <source>
        <dbReference type="Proteomes" id="UP000631114"/>
    </source>
</evidence>
<reference evidence="1 2" key="1">
    <citation type="submission" date="2020-10" db="EMBL/GenBank/DDBJ databases">
        <title>The Coptis chinensis genome and diversification of protoberbering-type alkaloids.</title>
        <authorList>
            <person name="Wang B."/>
            <person name="Shu S."/>
            <person name="Song C."/>
            <person name="Liu Y."/>
        </authorList>
    </citation>
    <scope>NUCLEOTIDE SEQUENCE [LARGE SCALE GENOMIC DNA]</scope>
    <source>
        <strain evidence="1">HL-2020</strain>
        <tissue evidence="1">Leaf</tissue>
    </source>
</reference>
<accession>A0A835HLA4</accession>
<dbReference type="Proteomes" id="UP000631114">
    <property type="component" value="Unassembled WGS sequence"/>
</dbReference>
<protein>
    <submittedName>
        <fullName evidence="1">Uncharacterized protein</fullName>
    </submittedName>
</protein>
<gene>
    <name evidence="1" type="ORF">IFM89_003655</name>
</gene>
<name>A0A835HLA4_9MAGN</name>
<dbReference type="EMBL" id="JADFTS010000006">
    <property type="protein sequence ID" value="KAF9600108.1"/>
    <property type="molecule type" value="Genomic_DNA"/>
</dbReference>
<dbReference type="OrthoDB" id="20669at2759"/>
<evidence type="ECO:0000313" key="1">
    <source>
        <dbReference type="EMBL" id="KAF9600108.1"/>
    </source>
</evidence>
<comment type="caution">
    <text evidence="1">The sequence shown here is derived from an EMBL/GenBank/DDBJ whole genome shotgun (WGS) entry which is preliminary data.</text>
</comment>
<sequence>MVRILSPIFVDCTKLLSKNMFTTSPLSFLFKFLLHARNAKLNLQSPLPLSNLFSYMRHKARWRQTMIFADEVFDIENFACLGGVHLPQSVNNNTLATAEKALAVLGDNVNCLIVDARSRKKTFGLFLHTGLAPDGKILALGNRGRHMRTSRDVRNPSRSTGCAQGALVVGVANRPYGSLLEYNEKA</sequence>
<keyword evidence="2" id="KW-1185">Reference proteome</keyword>